<dbReference type="SUPFAM" id="SSF53335">
    <property type="entry name" value="S-adenosyl-L-methionine-dependent methyltransferases"/>
    <property type="match status" value="1"/>
</dbReference>
<dbReference type="InterPro" id="IPR025714">
    <property type="entry name" value="Methyltranfer_dom"/>
</dbReference>
<keyword evidence="2" id="KW-0489">Methyltransferase</keyword>
<accession>A0A919BBX9</accession>
<gene>
    <name evidence="2" type="ORF">GCM10017161_04670</name>
</gene>
<dbReference type="Gene3D" id="3.40.50.150">
    <property type="entry name" value="Vaccinia Virus protein VP39"/>
    <property type="match status" value="1"/>
</dbReference>
<dbReference type="RefSeq" id="WP_189767097.1">
    <property type="nucleotide sequence ID" value="NZ_BNCK01000001.1"/>
</dbReference>
<dbReference type="GO" id="GO:0032259">
    <property type="term" value="P:methylation"/>
    <property type="evidence" value="ECO:0007669"/>
    <property type="project" value="UniProtKB-KW"/>
</dbReference>
<evidence type="ECO:0000259" key="1">
    <source>
        <dbReference type="Pfam" id="PF13847"/>
    </source>
</evidence>
<evidence type="ECO:0000313" key="3">
    <source>
        <dbReference type="Proteomes" id="UP000623842"/>
    </source>
</evidence>
<dbReference type="CDD" id="cd02440">
    <property type="entry name" value="AdoMet_MTases"/>
    <property type="match status" value="1"/>
</dbReference>
<dbReference type="PANTHER" id="PTHR43464:SF83">
    <property type="entry name" value="MALONYL-[ACYL-CARRIER PROTEIN] O-METHYLTRANSFERASE"/>
    <property type="match status" value="1"/>
</dbReference>
<proteinExistence type="predicted"/>
<reference evidence="2" key="2">
    <citation type="submission" date="2020-09" db="EMBL/GenBank/DDBJ databases">
        <authorList>
            <person name="Sun Q."/>
            <person name="Kim S."/>
        </authorList>
    </citation>
    <scope>NUCLEOTIDE SEQUENCE</scope>
    <source>
        <strain evidence="2">KCTC 42731</strain>
    </source>
</reference>
<sequence length="219" mass="25287">MGIEIDLLKNYPKAKRNTSERANVITEADREIAREYGEAFFDGDRTHGYGGFHYAPRFWQPVIPDFIEHFSLSGNEKILDIGCAKGFMLYDLKQALPQTHLVGLDISEYAISKAKEEVKPYLQIGDAKALPFKDNEFDVVFSINTVHNLEREECINAIKEIERVSKGKAFITVDAYRNEEEKKRMFQWALTAKTILHVDEWVALFEEAGYSGDYYWFIP</sequence>
<dbReference type="Pfam" id="PF13847">
    <property type="entry name" value="Methyltransf_31"/>
    <property type="match status" value="1"/>
</dbReference>
<keyword evidence="2" id="KW-0808">Transferase</keyword>
<protein>
    <submittedName>
        <fullName evidence="2">Methyltransferase</fullName>
    </submittedName>
</protein>
<feature type="domain" description="Methyltransferase" evidence="1">
    <location>
        <begin position="74"/>
        <end position="209"/>
    </location>
</feature>
<organism evidence="2 3">
    <name type="scientific">Thalassotalea marina</name>
    <dbReference type="NCBI Taxonomy" id="1673741"/>
    <lineage>
        <taxon>Bacteria</taxon>
        <taxon>Pseudomonadati</taxon>
        <taxon>Pseudomonadota</taxon>
        <taxon>Gammaproteobacteria</taxon>
        <taxon>Alteromonadales</taxon>
        <taxon>Colwelliaceae</taxon>
        <taxon>Thalassotalea</taxon>
    </lineage>
</organism>
<dbReference type="AlphaFoldDB" id="A0A919BBX9"/>
<keyword evidence="3" id="KW-1185">Reference proteome</keyword>
<dbReference type="EMBL" id="BNCK01000001">
    <property type="protein sequence ID" value="GHF80447.1"/>
    <property type="molecule type" value="Genomic_DNA"/>
</dbReference>
<dbReference type="Proteomes" id="UP000623842">
    <property type="component" value="Unassembled WGS sequence"/>
</dbReference>
<dbReference type="PANTHER" id="PTHR43464">
    <property type="entry name" value="METHYLTRANSFERASE"/>
    <property type="match status" value="1"/>
</dbReference>
<comment type="caution">
    <text evidence="2">The sequence shown here is derived from an EMBL/GenBank/DDBJ whole genome shotgun (WGS) entry which is preliminary data.</text>
</comment>
<name>A0A919BBX9_9GAMM</name>
<dbReference type="GO" id="GO:0008168">
    <property type="term" value="F:methyltransferase activity"/>
    <property type="evidence" value="ECO:0007669"/>
    <property type="project" value="UniProtKB-KW"/>
</dbReference>
<evidence type="ECO:0000313" key="2">
    <source>
        <dbReference type="EMBL" id="GHF80447.1"/>
    </source>
</evidence>
<reference evidence="2" key="1">
    <citation type="journal article" date="2014" name="Int. J. Syst. Evol. Microbiol.">
        <title>Complete genome sequence of Corynebacterium casei LMG S-19264T (=DSM 44701T), isolated from a smear-ripened cheese.</title>
        <authorList>
            <consortium name="US DOE Joint Genome Institute (JGI-PGF)"/>
            <person name="Walter F."/>
            <person name="Albersmeier A."/>
            <person name="Kalinowski J."/>
            <person name="Ruckert C."/>
        </authorList>
    </citation>
    <scope>NUCLEOTIDE SEQUENCE</scope>
    <source>
        <strain evidence="2">KCTC 42731</strain>
    </source>
</reference>
<dbReference type="InterPro" id="IPR029063">
    <property type="entry name" value="SAM-dependent_MTases_sf"/>
</dbReference>